<keyword evidence="3" id="KW-0732">Signal</keyword>
<comment type="caution">
    <text evidence="4">The sequence shown here is derived from an EMBL/GenBank/DDBJ whole genome shotgun (WGS) entry which is preliminary data.</text>
</comment>
<feature type="chain" id="PRO_5042135329" evidence="3">
    <location>
        <begin position="22"/>
        <end position="620"/>
    </location>
</feature>
<accession>A0AAD7J0W5</accession>
<feature type="compositionally biased region" description="Polar residues" evidence="1">
    <location>
        <begin position="542"/>
        <end position="554"/>
    </location>
</feature>
<sequence length="620" mass="67397">MQLQLLPIGLLALLVSVAAQADPQPSADVLNNENGMTPCEMQESWQNSCNNSRLRARDDNDENNNDTSPPRLPAVTPCTCTNLYFNLWSACLYTKTGLANTTLPVCENVIQACAQSSLNITSEPPPSTTGGTYPVWAYNELPASNDTFDLAAAIEAASATQPRKWTAIQIVLPIIVVILAALIGVGYCIYRRRKIEKSRRAWMTTGDRPRFHFPTISSAHKVRPLGRSSSWSIDEQQEDLEEYQFVSYPASLQGSHVSGHVRLSSSSSGTTPGPPTLKIPAHQAPPLRAWPGKAMWKGPLQSARQLRDSIPRPWSKRVTVKSVPGYGKFRVDASDSDSPLSQHPHEESLLGHTGRSRTNLHNEAVFEREDDEDSDTEAEALPLIPEQHSHLNHDAEPPSALLSSRSPEAESLSKSTGSHPSRQIPPSTSPPRTPLPPPPPPHQQQQRQEVPTPRPDPTSPAAVTISSGPRIQRPHPAFPPAPTAPPPPLPTVARRSPRTPRTPLPPQPNDLPPLPSSPSPALSPGRQLPPPPSRPPPRQLSTGSDGSSVRSLPSTPTPPYDRHHPPTPIRILDRPENDAPPNSAPPYIQRPSQDYSHSPVIVASPPATARSVRRLPLPPS</sequence>
<gene>
    <name evidence="4" type="ORF">DFH07DRAFT_516629</name>
</gene>
<feature type="region of interest" description="Disordered" evidence="1">
    <location>
        <begin position="259"/>
        <end position="284"/>
    </location>
</feature>
<feature type="region of interest" description="Disordered" evidence="1">
    <location>
        <begin position="385"/>
        <end position="620"/>
    </location>
</feature>
<evidence type="ECO:0000313" key="5">
    <source>
        <dbReference type="Proteomes" id="UP001215280"/>
    </source>
</evidence>
<evidence type="ECO:0000256" key="3">
    <source>
        <dbReference type="SAM" id="SignalP"/>
    </source>
</evidence>
<feature type="compositionally biased region" description="Pro residues" evidence="1">
    <location>
        <begin position="527"/>
        <end position="538"/>
    </location>
</feature>
<feature type="region of interest" description="Disordered" evidence="1">
    <location>
        <begin position="327"/>
        <end position="358"/>
    </location>
</feature>
<keyword evidence="2" id="KW-1133">Transmembrane helix</keyword>
<feature type="compositionally biased region" description="Low complexity" evidence="1">
    <location>
        <begin position="259"/>
        <end position="271"/>
    </location>
</feature>
<keyword evidence="5" id="KW-1185">Reference proteome</keyword>
<dbReference type="AlphaFoldDB" id="A0AAD7J0W5"/>
<evidence type="ECO:0000256" key="1">
    <source>
        <dbReference type="SAM" id="MobiDB-lite"/>
    </source>
</evidence>
<feature type="region of interest" description="Disordered" evidence="1">
    <location>
        <begin position="50"/>
        <end position="72"/>
    </location>
</feature>
<feature type="compositionally biased region" description="Basic and acidic residues" evidence="1">
    <location>
        <begin position="387"/>
        <end position="396"/>
    </location>
</feature>
<name>A0AAD7J0W5_9AGAR</name>
<evidence type="ECO:0000256" key="2">
    <source>
        <dbReference type="SAM" id="Phobius"/>
    </source>
</evidence>
<proteinExistence type="predicted"/>
<feature type="compositionally biased region" description="Pro residues" evidence="1">
    <location>
        <begin position="476"/>
        <end position="490"/>
    </location>
</feature>
<organism evidence="4 5">
    <name type="scientific">Mycena maculata</name>
    <dbReference type="NCBI Taxonomy" id="230809"/>
    <lineage>
        <taxon>Eukaryota</taxon>
        <taxon>Fungi</taxon>
        <taxon>Dikarya</taxon>
        <taxon>Basidiomycota</taxon>
        <taxon>Agaricomycotina</taxon>
        <taxon>Agaricomycetes</taxon>
        <taxon>Agaricomycetidae</taxon>
        <taxon>Agaricales</taxon>
        <taxon>Marasmiineae</taxon>
        <taxon>Mycenaceae</taxon>
        <taxon>Mycena</taxon>
    </lineage>
</organism>
<keyword evidence="2" id="KW-0472">Membrane</keyword>
<feature type="transmembrane region" description="Helical" evidence="2">
    <location>
        <begin position="170"/>
        <end position="190"/>
    </location>
</feature>
<keyword evidence="2" id="KW-0812">Transmembrane</keyword>
<evidence type="ECO:0000313" key="4">
    <source>
        <dbReference type="EMBL" id="KAJ7752733.1"/>
    </source>
</evidence>
<feature type="signal peptide" evidence="3">
    <location>
        <begin position="1"/>
        <end position="21"/>
    </location>
</feature>
<dbReference type="Proteomes" id="UP001215280">
    <property type="component" value="Unassembled WGS sequence"/>
</dbReference>
<protein>
    <submittedName>
        <fullName evidence="4">Uncharacterized protein</fullName>
    </submittedName>
</protein>
<feature type="compositionally biased region" description="Pro residues" evidence="1">
    <location>
        <begin position="500"/>
        <end position="518"/>
    </location>
</feature>
<feature type="compositionally biased region" description="Polar residues" evidence="1">
    <location>
        <begin position="401"/>
        <end position="419"/>
    </location>
</feature>
<reference evidence="4" key="1">
    <citation type="submission" date="2023-03" db="EMBL/GenBank/DDBJ databases">
        <title>Massive genome expansion in bonnet fungi (Mycena s.s.) driven by repeated elements and novel gene families across ecological guilds.</title>
        <authorList>
            <consortium name="Lawrence Berkeley National Laboratory"/>
            <person name="Harder C.B."/>
            <person name="Miyauchi S."/>
            <person name="Viragh M."/>
            <person name="Kuo A."/>
            <person name="Thoen E."/>
            <person name="Andreopoulos B."/>
            <person name="Lu D."/>
            <person name="Skrede I."/>
            <person name="Drula E."/>
            <person name="Henrissat B."/>
            <person name="Morin E."/>
            <person name="Kohler A."/>
            <person name="Barry K."/>
            <person name="LaButti K."/>
            <person name="Morin E."/>
            <person name="Salamov A."/>
            <person name="Lipzen A."/>
            <person name="Mereny Z."/>
            <person name="Hegedus B."/>
            <person name="Baldrian P."/>
            <person name="Stursova M."/>
            <person name="Weitz H."/>
            <person name="Taylor A."/>
            <person name="Grigoriev I.V."/>
            <person name="Nagy L.G."/>
            <person name="Martin F."/>
            <person name="Kauserud H."/>
        </authorList>
    </citation>
    <scope>NUCLEOTIDE SEQUENCE</scope>
    <source>
        <strain evidence="4">CBHHK188m</strain>
    </source>
</reference>
<dbReference type="EMBL" id="JARJLG010000073">
    <property type="protein sequence ID" value="KAJ7752733.1"/>
    <property type="molecule type" value="Genomic_DNA"/>
</dbReference>
<feature type="compositionally biased region" description="Pro residues" evidence="1">
    <location>
        <begin position="427"/>
        <end position="442"/>
    </location>
</feature>